<sequence>MTFDEWTKSEGLTWERTAALIGAANASVARKYSLGTIPRPTTMRRIYAVSGGKVTPNDFYGLPGPEPTEAAA</sequence>
<dbReference type="Proteomes" id="UP000680714">
    <property type="component" value="Unassembled WGS sequence"/>
</dbReference>
<keyword evidence="2" id="KW-1185">Reference proteome</keyword>
<name>A0ABS5I8R2_9PROT</name>
<protein>
    <submittedName>
        <fullName evidence="1">XRE family transcriptional regulator</fullName>
    </submittedName>
</protein>
<accession>A0ABS5I8R2</accession>
<comment type="caution">
    <text evidence="1">The sequence shown here is derived from an EMBL/GenBank/DDBJ whole genome shotgun (WGS) entry which is preliminary data.</text>
</comment>
<dbReference type="EMBL" id="JAGTUF010000001">
    <property type="protein sequence ID" value="MBR9970828.1"/>
    <property type="molecule type" value="Genomic_DNA"/>
</dbReference>
<dbReference type="RefSeq" id="WP_211546283.1">
    <property type="nucleotide sequence ID" value="NZ_JAGTUF010000001.1"/>
</dbReference>
<gene>
    <name evidence="1" type="ORF">KEC16_03765</name>
</gene>
<organism evidence="1 2">
    <name type="scientific">Magnetospirillum sulfuroxidans</name>
    <dbReference type="NCBI Taxonomy" id="611300"/>
    <lineage>
        <taxon>Bacteria</taxon>
        <taxon>Pseudomonadati</taxon>
        <taxon>Pseudomonadota</taxon>
        <taxon>Alphaproteobacteria</taxon>
        <taxon>Rhodospirillales</taxon>
        <taxon>Rhodospirillaceae</taxon>
        <taxon>Magnetospirillum</taxon>
    </lineage>
</organism>
<evidence type="ECO:0000313" key="1">
    <source>
        <dbReference type="EMBL" id="MBR9970828.1"/>
    </source>
</evidence>
<reference evidence="1 2" key="1">
    <citation type="submission" date="2021-04" db="EMBL/GenBank/DDBJ databases">
        <title>Magnetospirillum sulfuroxidans sp. nov., a facultative chemolithoautotrophic sulfur-oxidizing alphaproteobacterium isolated from freshwater sediment and proposals for Paramagetospirillum gen. nov., and Magnetospirillaceae fam. nov.</title>
        <authorList>
            <person name="Koziaeva V."/>
            <person name="Geelhoed J.S."/>
            <person name="Sorokin D.Y."/>
            <person name="Grouzdev D.S."/>
        </authorList>
    </citation>
    <scope>NUCLEOTIDE SEQUENCE [LARGE SCALE GENOMIC DNA]</scope>
    <source>
        <strain evidence="1 2">J10</strain>
    </source>
</reference>
<proteinExistence type="predicted"/>
<evidence type="ECO:0000313" key="2">
    <source>
        <dbReference type="Proteomes" id="UP000680714"/>
    </source>
</evidence>